<reference evidence="3" key="1">
    <citation type="journal article" date="2005" name="Nature">
        <title>The map-based sequence of the rice genome.</title>
        <authorList>
            <consortium name="International rice genome sequencing project (IRGSP)"/>
            <person name="Matsumoto T."/>
            <person name="Wu J."/>
            <person name="Kanamori H."/>
            <person name="Katayose Y."/>
            <person name="Fujisawa M."/>
            <person name="Namiki N."/>
            <person name="Mizuno H."/>
            <person name="Yamamoto K."/>
            <person name="Antonio B.A."/>
            <person name="Baba T."/>
            <person name="Sakata K."/>
            <person name="Nagamura Y."/>
            <person name="Aoki H."/>
            <person name="Arikawa K."/>
            <person name="Arita K."/>
            <person name="Bito T."/>
            <person name="Chiden Y."/>
            <person name="Fujitsuka N."/>
            <person name="Fukunaka R."/>
            <person name="Hamada M."/>
            <person name="Harada C."/>
            <person name="Hayashi A."/>
            <person name="Hijishita S."/>
            <person name="Honda M."/>
            <person name="Hosokawa S."/>
            <person name="Ichikawa Y."/>
            <person name="Idonuma A."/>
            <person name="Iijima M."/>
            <person name="Ikeda M."/>
            <person name="Ikeno M."/>
            <person name="Ito K."/>
            <person name="Ito S."/>
            <person name="Ito T."/>
            <person name="Ito Y."/>
            <person name="Ito Y."/>
            <person name="Iwabuchi A."/>
            <person name="Kamiya K."/>
            <person name="Karasawa W."/>
            <person name="Kurita K."/>
            <person name="Katagiri S."/>
            <person name="Kikuta A."/>
            <person name="Kobayashi H."/>
            <person name="Kobayashi N."/>
            <person name="Machita K."/>
            <person name="Maehara T."/>
            <person name="Masukawa M."/>
            <person name="Mizubayashi T."/>
            <person name="Mukai Y."/>
            <person name="Nagasaki H."/>
            <person name="Nagata Y."/>
            <person name="Naito S."/>
            <person name="Nakashima M."/>
            <person name="Nakama Y."/>
            <person name="Nakamichi Y."/>
            <person name="Nakamura M."/>
            <person name="Meguro A."/>
            <person name="Negishi M."/>
            <person name="Ohta I."/>
            <person name="Ohta T."/>
            <person name="Okamoto M."/>
            <person name="Ono N."/>
            <person name="Saji S."/>
            <person name="Sakaguchi M."/>
            <person name="Sakai K."/>
            <person name="Shibata M."/>
            <person name="Shimokawa T."/>
            <person name="Song J."/>
            <person name="Takazaki Y."/>
            <person name="Terasawa K."/>
            <person name="Tsugane M."/>
            <person name="Tsuji K."/>
            <person name="Ueda S."/>
            <person name="Waki K."/>
            <person name="Yamagata H."/>
            <person name="Yamamoto M."/>
            <person name="Yamamoto S."/>
            <person name="Yamane H."/>
            <person name="Yoshiki S."/>
            <person name="Yoshihara R."/>
            <person name="Yukawa K."/>
            <person name="Zhong H."/>
            <person name="Yano M."/>
            <person name="Yuan Q."/>
            <person name="Ouyang S."/>
            <person name="Liu J."/>
            <person name="Jones K.M."/>
            <person name="Gansberger K."/>
            <person name="Moffat K."/>
            <person name="Hill J."/>
            <person name="Bera J."/>
            <person name="Fadrosh D."/>
            <person name="Jin S."/>
            <person name="Johri S."/>
            <person name="Kim M."/>
            <person name="Overton L."/>
            <person name="Reardon M."/>
            <person name="Tsitrin T."/>
            <person name="Vuong H."/>
            <person name="Weaver B."/>
            <person name="Ciecko A."/>
            <person name="Tallon L."/>
            <person name="Jackson J."/>
            <person name="Pai G."/>
            <person name="Aken S.V."/>
            <person name="Utterback T."/>
            <person name="Reidmuller S."/>
            <person name="Feldblyum T."/>
            <person name="Hsiao J."/>
            <person name="Zismann V."/>
            <person name="Iobst S."/>
            <person name="de Vazeille A.R."/>
            <person name="Buell C.R."/>
            <person name="Ying K."/>
            <person name="Li Y."/>
            <person name="Lu T."/>
            <person name="Huang Y."/>
            <person name="Zhao Q."/>
            <person name="Feng Q."/>
            <person name="Zhang L."/>
            <person name="Zhu J."/>
            <person name="Weng Q."/>
            <person name="Mu J."/>
            <person name="Lu Y."/>
            <person name="Fan D."/>
            <person name="Liu Y."/>
            <person name="Guan J."/>
            <person name="Zhang Y."/>
            <person name="Yu S."/>
            <person name="Liu X."/>
            <person name="Zhang Y."/>
            <person name="Hong G."/>
            <person name="Han B."/>
            <person name="Choisne N."/>
            <person name="Demange N."/>
            <person name="Orjeda G."/>
            <person name="Samain S."/>
            <person name="Cattolico L."/>
            <person name="Pelletier E."/>
            <person name="Couloux A."/>
            <person name="Segurens B."/>
            <person name="Wincker P."/>
            <person name="D'Hont A."/>
            <person name="Scarpelli C."/>
            <person name="Weissenbach J."/>
            <person name="Salanoubat M."/>
            <person name="Quetier F."/>
            <person name="Yu Y."/>
            <person name="Kim H.R."/>
            <person name="Rambo T."/>
            <person name="Currie J."/>
            <person name="Collura K."/>
            <person name="Luo M."/>
            <person name="Yang T."/>
            <person name="Ammiraju J.S.S."/>
            <person name="Engler F."/>
            <person name="Soderlund C."/>
            <person name="Wing R.A."/>
            <person name="Palmer L.E."/>
            <person name="de la Bastide M."/>
            <person name="Spiegel L."/>
            <person name="Nascimento L."/>
            <person name="Zutavern T."/>
            <person name="O'Shaughnessy A."/>
            <person name="Dike S."/>
            <person name="Dedhia N."/>
            <person name="Preston R."/>
            <person name="Balija V."/>
            <person name="McCombie W.R."/>
            <person name="Chow T."/>
            <person name="Chen H."/>
            <person name="Chung M."/>
            <person name="Chen C."/>
            <person name="Shaw J."/>
            <person name="Wu H."/>
            <person name="Hsiao K."/>
            <person name="Chao Y."/>
            <person name="Chu M."/>
            <person name="Cheng C."/>
            <person name="Hour A."/>
            <person name="Lee P."/>
            <person name="Lin S."/>
            <person name="Lin Y."/>
            <person name="Liou J."/>
            <person name="Liu S."/>
            <person name="Hsing Y."/>
            <person name="Raghuvanshi S."/>
            <person name="Mohanty A."/>
            <person name="Bharti A.K."/>
            <person name="Gaur A."/>
            <person name="Gupta V."/>
            <person name="Kumar D."/>
            <person name="Ravi V."/>
            <person name="Vij S."/>
            <person name="Kapur A."/>
            <person name="Khurana P."/>
            <person name="Khurana P."/>
            <person name="Khurana J.P."/>
            <person name="Tyagi A.K."/>
            <person name="Gaikwad K."/>
            <person name="Singh A."/>
            <person name="Dalal V."/>
            <person name="Srivastava S."/>
            <person name="Dixit A."/>
            <person name="Pal A.K."/>
            <person name="Ghazi I.A."/>
            <person name="Yadav M."/>
            <person name="Pandit A."/>
            <person name="Bhargava A."/>
            <person name="Sureshbabu K."/>
            <person name="Batra K."/>
            <person name="Sharma T.R."/>
            <person name="Mohapatra T."/>
            <person name="Singh N.K."/>
            <person name="Messing J."/>
            <person name="Nelson A.B."/>
            <person name="Fuks G."/>
            <person name="Kavchok S."/>
            <person name="Keizer G."/>
            <person name="Linton E."/>
            <person name="Llaca V."/>
            <person name="Song R."/>
            <person name="Tanyolac B."/>
            <person name="Young S."/>
            <person name="Ho-Il K."/>
            <person name="Hahn J.H."/>
            <person name="Sangsakoo G."/>
            <person name="Vanavichit A."/>
            <person name="de Mattos Luiz.A.T."/>
            <person name="Zimmer P.D."/>
            <person name="Malone G."/>
            <person name="Dellagostin O."/>
            <person name="de Oliveira A.C."/>
            <person name="Bevan M."/>
            <person name="Bancroft I."/>
            <person name="Minx P."/>
            <person name="Cordum H."/>
            <person name="Wilson R."/>
            <person name="Cheng Z."/>
            <person name="Jin W."/>
            <person name="Jiang J."/>
            <person name="Leong S.A."/>
            <person name="Iwama H."/>
            <person name="Gojobori T."/>
            <person name="Itoh T."/>
            <person name="Niimura Y."/>
            <person name="Fujii Y."/>
            <person name="Habara T."/>
            <person name="Sakai H."/>
            <person name="Sato Y."/>
            <person name="Wilson G."/>
            <person name="Kumar K."/>
            <person name="McCouch S."/>
            <person name="Juretic N."/>
            <person name="Hoen D."/>
            <person name="Wright S."/>
            <person name="Bruskiewich R."/>
            <person name="Bureau T."/>
            <person name="Miyao A."/>
            <person name="Hirochika H."/>
            <person name="Nishikawa T."/>
            <person name="Kadowaki K."/>
            <person name="Sugiura M."/>
            <person name="Burr B."/>
            <person name="Sasaki T."/>
        </authorList>
    </citation>
    <scope>NUCLEOTIDE SEQUENCE [LARGE SCALE GENOMIC DNA]</scope>
    <source>
        <strain evidence="3">cv. Nipponbare</strain>
    </source>
</reference>
<dbReference type="InterPro" id="IPR050951">
    <property type="entry name" value="Retrovirus_Pol_polyprotein"/>
</dbReference>
<feature type="domain" description="Integrase catalytic" evidence="1">
    <location>
        <begin position="51"/>
        <end position="171"/>
    </location>
</feature>
<evidence type="ECO:0000259" key="1">
    <source>
        <dbReference type="PROSITE" id="PS50994"/>
    </source>
</evidence>
<protein>
    <submittedName>
        <fullName evidence="2">OSJNBa0018J19.5 protein</fullName>
    </submittedName>
</protein>
<sequence length="171" mass="18907">MPLHGPLLAKLTGKVFSGLQRCPTLTRLCGHAKVVNFLPDKLICQPKNCKPSHCPGHLRVWGLDMVGPFKRAVGDYTHLFVAIDKFSKWIEAKPVITITADKARDFFINIVHRFGVPNQIITDNGTQFTGGAFKDFCEDFGIKICYVSVAHPMSNGQVERANGMILQGIKA</sequence>
<dbReference type="AlphaFoldDB" id="Q7FA51"/>
<dbReference type="PROSITE" id="PS50994">
    <property type="entry name" value="INTEGRASE"/>
    <property type="match status" value="1"/>
</dbReference>
<dbReference type="Gene3D" id="3.30.420.10">
    <property type="entry name" value="Ribonuclease H-like superfamily/Ribonuclease H"/>
    <property type="match status" value="1"/>
</dbReference>
<organism evidence="2 3">
    <name type="scientific">Oryza sativa subsp. japonica</name>
    <name type="common">Rice</name>
    <dbReference type="NCBI Taxonomy" id="39947"/>
    <lineage>
        <taxon>Eukaryota</taxon>
        <taxon>Viridiplantae</taxon>
        <taxon>Streptophyta</taxon>
        <taxon>Embryophyta</taxon>
        <taxon>Tracheophyta</taxon>
        <taxon>Spermatophyta</taxon>
        <taxon>Magnoliopsida</taxon>
        <taxon>Liliopsida</taxon>
        <taxon>Poales</taxon>
        <taxon>Poaceae</taxon>
        <taxon>BOP clade</taxon>
        <taxon>Oryzoideae</taxon>
        <taxon>Oryzeae</taxon>
        <taxon>Oryzinae</taxon>
        <taxon>Oryza</taxon>
        <taxon>Oryza sativa</taxon>
    </lineage>
</organism>
<reference evidence="3" key="2">
    <citation type="journal article" date="2008" name="Nucleic Acids Res.">
        <title>The rice annotation project database (RAP-DB): 2008 update.</title>
        <authorList>
            <consortium name="The rice annotation project (RAP)"/>
        </authorList>
    </citation>
    <scope>GENOME REANNOTATION</scope>
    <source>
        <strain evidence="3">cv. Nipponbare</strain>
    </source>
</reference>
<dbReference type="Pfam" id="PF00665">
    <property type="entry name" value="rve"/>
    <property type="match status" value="1"/>
</dbReference>
<dbReference type="EMBL" id="AL662956">
    <property type="protein sequence ID" value="CAE04438.2"/>
    <property type="molecule type" value="Genomic_DNA"/>
</dbReference>
<name>Q7FA51_ORYSJ</name>
<gene>
    <name evidence="2" type="primary">OSJNBa0018J19.5</name>
</gene>
<evidence type="ECO:0000313" key="2">
    <source>
        <dbReference type="EMBL" id="CAE04438.2"/>
    </source>
</evidence>
<proteinExistence type="predicted"/>
<dbReference type="SUPFAM" id="SSF53098">
    <property type="entry name" value="Ribonuclease H-like"/>
    <property type="match status" value="1"/>
</dbReference>
<dbReference type="Proteomes" id="UP000000763">
    <property type="component" value="Chromosome 4"/>
</dbReference>
<dbReference type="PANTHER" id="PTHR37984">
    <property type="entry name" value="PROTEIN CBG26694"/>
    <property type="match status" value="1"/>
</dbReference>
<accession>Q7FA51</accession>
<dbReference type="GO" id="GO:0003676">
    <property type="term" value="F:nucleic acid binding"/>
    <property type="evidence" value="ECO:0007669"/>
    <property type="project" value="InterPro"/>
</dbReference>
<dbReference type="PANTHER" id="PTHR37984:SF5">
    <property type="entry name" value="PROTEIN NYNRIN-LIKE"/>
    <property type="match status" value="1"/>
</dbReference>
<dbReference type="InterPro" id="IPR036397">
    <property type="entry name" value="RNaseH_sf"/>
</dbReference>
<dbReference type="InterPro" id="IPR001584">
    <property type="entry name" value="Integrase_cat-core"/>
</dbReference>
<dbReference type="GO" id="GO:0015074">
    <property type="term" value="P:DNA integration"/>
    <property type="evidence" value="ECO:0007669"/>
    <property type="project" value="InterPro"/>
</dbReference>
<dbReference type="InterPro" id="IPR012337">
    <property type="entry name" value="RNaseH-like_sf"/>
</dbReference>
<evidence type="ECO:0000313" key="3">
    <source>
        <dbReference type="Proteomes" id="UP000000763"/>
    </source>
</evidence>